<dbReference type="InterPro" id="IPR036259">
    <property type="entry name" value="MFS_trans_sf"/>
</dbReference>
<feature type="transmembrane region" description="Helical" evidence="8">
    <location>
        <begin position="184"/>
        <end position="206"/>
    </location>
</feature>
<dbReference type="PANTHER" id="PTHR43791:SF40">
    <property type="entry name" value="THIAMINE PATHWAY TRANSPORTER THI73"/>
    <property type="match status" value="1"/>
</dbReference>
<comment type="caution">
    <text evidence="10">The sequence shown here is derived from an EMBL/GenBank/DDBJ whole genome shotgun (WGS) entry which is preliminary data.</text>
</comment>
<sequence>MSSTKPEADIISVHASPSQSERSSARDEALVFLDAHSEEAISDEASLRAIRRKVDWRIPPALACCYLVQNLDKFALNYAAVMGLPKDLRLHGNDFTNVATAFFVAYIIAEIPNIYLLQRIPAAKWLALNIILWGIATACTAATTNFTTLLISRIFLGIFEATTLPSSNTIASQWYTKSEAAPRYAYWFVGNAAAQTLGGFISFGFQHMTNGALSGWRTMFLVFGILTVFVGIFVALFVPDTPMQCAFLSETEKVSLLKHISTNQTGIRNQKFKNSEIWEAIRDPQVWLFSIATICFSSSSGIVTTYSSTLIRNMGYSPKSAALLNTPSGAISLISVLAAGYLTRVTPKHHRWLWISIPALIAALGSALISFLPPTSPKSAFLIGIWLINAITACLPMLYHYVSVNVAGHTKRSFVNNLVAVSFGIGNVIGPQSFQAKDAPGYLPAKIVALVTQGSTAVLMGGLVLWYVWENGRRRKSFGDGDGGMGEREGGNEAWSGLTDRENREWRYVY</sequence>
<evidence type="ECO:0000259" key="9">
    <source>
        <dbReference type="PROSITE" id="PS50850"/>
    </source>
</evidence>
<comment type="subcellular location">
    <subcellularLocation>
        <location evidence="1">Membrane</location>
        <topology evidence="1">Multi-pass membrane protein</topology>
    </subcellularLocation>
</comment>
<proteinExistence type="inferred from homology"/>
<keyword evidence="3 8" id="KW-0812">Transmembrane</keyword>
<evidence type="ECO:0000256" key="7">
    <source>
        <dbReference type="SAM" id="MobiDB-lite"/>
    </source>
</evidence>
<dbReference type="GO" id="GO:0022857">
    <property type="term" value="F:transmembrane transporter activity"/>
    <property type="evidence" value="ECO:0007669"/>
    <property type="project" value="InterPro"/>
</dbReference>
<feature type="transmembrane region" description="Helical" evidence="8">
    <location>
        <begin position="447"/>
        <end position="469"/>
    </location>
</feature>
<dbReference type="Proteomes" id="UP000700596">
    <property type="component" value="Unassembled WGS sequence"/>
</dbReference>
<evidence type="ECO:0000256" key="2">
    <source>
        <dbReference type="ARBA" id="ARBA00022448"/>
    </source>
</evidence>
<gene>
    <name evidence="10" type="ORF">B0J11DRAFT_550492</name>
</gene>
<reference evidence="10" key="1">
    <citation type="journal article" date="2021" name="Nat. Commun.">
        <title>Genetic determinants of endophytism in the Arabidopsis root mycobiome.</title>
        <authorList>
            <person name="Mesny F."/>
            <person name="Miyauchi S."/>
            <person name="Thiergart T."/>
            <person name="Pickel B."/>
            <person name="Atanasova L."/>
            <person name="Karlsson M."/>
            <person name="Huettel B."/>
            <person name="Barry K.W."/>
            <person name="Haridas S."/>
            <person name="Chen C."/>
            <person name="Bauer D."/>
            <person name="Andreopoulos W."/>
            <person name="Pangilinan J."/>
            <person name="LaButti K."/>
            <person name="Riley R."/>
            <person name="Lipzen A."/>
            <person name="Clum A."/>
            <person name="Drula E."/>
            <person name="Henrissat B."/>
            <person name="Kohler A."/>
            <person name="Grigoriev I.V."/>
            <person name="Martin F.M."/>
            <person name="Hacquard S."/>
        </authorList>
    </citation>
    <scope>NUCLEOTIDE SEQUENCE</scope>
    <source>
        <strain evidence="10">MPI-CAGE-CH-0243</strain>
    </source>
</reference>
<dbReference type="OrthoDB" id="6730379at2759"/>
<feature type="transmembrane region" description="Helical" evidence="8">
    <location>
        <begin position="98"/>
        <end position="118"/>
    </location>
</feature>
<protein>
    <submittedName>
        <fullName evidence="10">MFS transporter</fullName>
    </submittedName>
</protein>
<evidence type="ECO:0000313" key="11">
    <source>
        <dbReference type="Proteomes" id="UP000700596"/>
    </source>
</evidence>
<keyword evidence="11" id="KW-1185">Reference proteome</keyword>
<evidence type="ECO:0000256" key="5">
    <source>
        <dbReference type="ARBA" id="ARBA00023136"/>
    </source>
</evidence>
<dbReference type="GO" id="GO:0016020">
    <property type="term" value="C:membrane"/>
    <property type="evidence" value="ECO:0007669"/>
    <property type="project" value="UniProtKB-SubCell"/>
</dbReference>
<organism evidence="10 11">
    <name type="scientific">Dendryphion nanum</name>
    <dbReference type="NCBI Taxonomy" id="256645"/>
    <lineage>
        <taxon>Eukaryota</taxon>
        <taxon>Fungi</taxon>
        <taxon>Dikarya</taxon>
        <taxon>Ascomycota</taxon>
        <taxon>Pezizomycotina</taxon>
        <taxon>Dothideomycetes</taxon>
        <taxon>Pleosporomycetidae</taxon>
        <taxon>Pleosporales</taxon>
        <taxon>Torulaceae</taxon>
        <taxon>Dendryphion</taxon>
    </lineage>
</organism>
<feature type="region of interest" description="Disordered" evidence="7">
    <location>
        <begin position="1"/>
        <end position="22"/>
    </location>
</feature>
<dbReference type="PANTHER" id="PTHR43791">
    <property type="entry name" value="PERMEASE-RELATED"/>
    <property type="match status" value="1"/>
</dbReference>
<feature type="domain" description="Major facilitator superfamily (MFS) profile" evidence="9">
    <location>
        <begin position="58"/>
        <end position="472"/>
    </location>
</feature>
<evidence type="ECO:0000256" key="8">
    <source>
        <dbReference type="SAM" id="Phobius"/>
    </source>
</evidence>
<evidence type="ECO:0000256" key="3">
    <source>
        <dbReference type="ARBA" id="ARBA00022692"/>
    </source>
</evidence>
<dbReference type="AlphaFoldDB" id="A0A9P9DPY3"/>
<dbReference type="InterPro" id="IPR011701">
    <property type="entry name" value="MFS"/>
</dbReference>
<feature type="transmembrane region" description="Helical" evidence="8">
    <location>
        <begin position="380"/>
        <end position="402"/>
    </location>
</feature>
<name>A0A9P9DPY3_9PLEO</name>
<dbReference type="Gene3D" id="1.20.1250.20">
    <property type="entry name" value="MFS general substrate transporter like domains"/>
    <property type="match status" value="2"/>
</dbReference>
<feature type="transmembrane region" description="Helical" evidence="8">
    <location>
        <begin position="286"/>
        <end position="309"/>
    </location>
</feature>
<feature type="transmembrane region" description="Helical" evidence="8">
    <location>
        <begin position="353"/>
        <end position="373"/>
    </location>
</feature>
<evidence type="ECO:0000256" key="1">
    <source>
        <dbReference type="ARBA" id="ARBA00004141"/>
    </source>
</evidence>
<dbReference type="InterPro" id="IPR020846">
    <property type="entry name" value="MFS_dom"/>
</dbReference>
<dbReference type="EMBL" id="JAGMWT010000008">
    <property type="protein sequence ID" value="KAH7123609.1"/>
    <property type="molecule type" value="Genomic_DNA"/>
</dbReference>
<keyword evidence="5 8" id="KW-0472">Membrane</keyword>
<dbReference type="FunFam" id="1.20.1250.20:FF:000064">
    <property type="entry name" value="MFS allantoate transporter"/>
    <property type="match status" value="1"/>
</dbReference>
<evidence type="ECO:0000256" key="6">
    <source>
        <dbReference type="ARBA" id="ARBA00037968"/>
    </source>
</evidence>
<feature type="transmembrane region" description="Helical" evidence="8">
    <location>
        <begin position="321"/>
        <end position="341"/>
    </location>
</feature>
<dbReference type="SUPFAM" id="SSF103473">
    <property type="entry name" value="MFS general substrate transporter"/>
    <property type="match status" value="1"/>
</dbReference>
<keyword evidence="2" id="KW-0813">Transport</keyword>
<evidence type="ECO:0000256" key="4">
    <source>
        <dbReference type="ARBA" id="ARBA00022989"/>
    </source>
</evidence>
<keyword evidence="4 8" id="KW-1133">Transmembrane helix</keyword>
<evidence type="ECO:0000313" key="10">
    <source>
        <dbReference type="EMBL" id="KAH7123609.1"/>
    </source>
</evidence>
<comment type="similarity">
    <text evidence="6">Belongs to the major facilitator superfamily. Allantoate permease family.</text>
</comment>
<feature type="transmembrane region" description="Helical" evidence="8">
    <location>
        <begin position="130"/>
        <end position="156"/>
    </location>
</feature>
<dbReference type="PROSITE" id="PS50850">
    <property type="entry name" value="MFS"/>
    <property type="match status" value="1"/>
</dbReference>
<feature type="transmembrane region" description="Helical" evidence="8">
    <location>
        <begin position="218"/>
        <end position="238"/>
    </location>
</feature>
<accession>A0A9P9DPY3</accession>
<dbReference type="Pfam" id="PF07690">
    <property type="entry name" value="MFS_1"/>
    <property type="match status" value="1"/>
</dbReference>